<accession>A6WB90</accession>
<keyword evidence="3" id="KW-1185">Reference proteome</keyword>
<gene>
    <name evidence="2" type="ordered locus">Krad_2606</name>
</gene>
<dbReference type="Proteomes" id="UP000001116">
    <property type="component" value="Chromosome"/>
</dbReference>
<organism evidence="2 3">
    <name type="scientific">Kineococcus radiotolerans (strain ATCC BAA-149 / DSM 14245 / SRS30216)</name>
    <dbReference type="NCBI Taxonomy" id="266940"/>
    <lineage>
        <taxon>Bacteria</taxon>
        <taxon>Bacillati</taxon>
        <taxon>Actinomycetota</taxon>
        <taxon>Actinomycetes</taxon>
        <taxon>Kineosporiales</taxon>
        <taxon>Kineosporiaceae</taxon>
        <taxon>Kineococcus</taxon>
    </lineage>
</organism>
<evidence type="ECO:0000313" key="3">
    <source>
        <dbReference type="Proteomes" id="UP000001116"/>
    </source>
</evidence>
<dbReference type="AlphaFoldDB" id="A6WB90"/>
<protein>
    <submittedName>
        <fullName evidence="2">Uncharacterized protein</fullName>
    </submittedName>
</protein>
<name>A6WB90_KINRD</name>
<dbReference type="HOGENOM" id="CLU_1893415_0_0_11"/>
<sequence>MSVRNVHPPPPRATDDRREAPPAVADGPCGQQRHALRTPLVPAVKDGCEMHQTAQEDSCPPKTVREWWRRWHRDGVTGLVDEPLPHLLTTPGRAPVPRLPAVTWPRDRIGEVTDAVTMMLLVIREQLESSTPQG</sequence>
<reference evidence="3" key="1">
    <citation type="journal article" date="2008" name="PLoS ONE">
        <title>Survival in nuclear waste, extreme resistance, and potential applications gleaned from the genome sequence of Kineococcus radiotolerans SRS30216.</title>
        <authorList>
            <person name="Bagwell C.E."/>
            <person name="Bhat S."/>
            <person name="Hawkins G.M."/>
            <person name="Smith B.W."/>
            <person name="Biswas T."/>
            <person name="Hoover T.R."/>
            <person name="Saunders E."/>
            <person name="Han C.S."/>
            <person name="Tsodikov O.V."/>
            <person name="Shimkets L.J."/>
        </authorList>
    </citation>
    <scope>NUCLEOTIDE SEQUENCE [LARGE SCALE GENOMIC DNA]</scope>
    <source>
        <strain evidence="3">ATCC BAA-149 / DSM 14245 / SRS30216</strain>
    </source>
</reference>
<dbReference type="KEGG" id="kra:Krad_2606"/>
<dbReference type="STRING" id="266940.Krad_2606"/>
<evidence type="ECO:0000313" key="2">
    <source>
        <dbReference type="EMBL" id="ABS04079.1"/>
    </source>
</evidence>
<proteinExistence type="predicted"/>
<evidence type="ECO:0000256" key="1">
    <source>
        <dbReference type="SAM" id="MobiDB-lite"/>
    </source>
</evidence>
<feature type="region of interest" description="Disordered" evidence="1">
    <location>
        <begin position="1"/>
        <end position="37"/>
    </location>
</feature>
<dbReference type="EMBL" id="CP000750">
    <property type="protein sequence ID" value="ABS04079.1"/>
    <property type="molecule type" value="Genomic_DNA"/>
</dbReference>